<evidence type="ECO:0000256" key="2">
    <source>
        <dbReference type="ARBA" id="ARBA00022801"/>
    </source>
</evidence>
<dbReference type="CDD" id="cd07061">
    <property type="entry name" value="HP_HAP_like"/>
    <property type="match status" value="1"/>
</dbReference>
<dbReference type="PANTHER" id="PTHR11567:SF110">
    <property type="entry name" value="2-PHOSPHOXYLOSE PHOSPHATASE 1"/>
    <property type="match status" value="1"/>
</dbReference>
<comment type="similarity">
    <text evidence="1">Belongs to the histidine acid phosphatase family.</text>
</comment>
<dbReference type="PROSITE" id="PS00616">
    <property type="entry name" value="HIS_ACID_PHOSPHAT_1"/>
    <property type="match status" value="1"/>
</dbReference>
<proteinExistence type="inferred from homology"/>
<keyword evidence="8" id="KW-1185">Reference proteome</keyword>
<dbReference type="InterPro" id="IPR050645">
    <property type="entry name" value="Histidine_acid_phosphatase"/>
</dbReference>
<evidence type="ECO:0000313" key="6">
    <source>
        <dbReference type="EMBL" id="ESN96724.1"/>
    </source>
</evidence>
<evidence type="ECO:0000256" key="4">
    <source>
        <dbReference type="ARBA" id="ARBA00040357"/>
    </source>
</evidence>
<dbReference type="Gene3D" id="3.40.50.1240">
    <property type="entry name" value="Phosphoglycerate mutase-like"/>
    <property type="match status" value="1"/>
</dbReference>
<dbReference type="eggNOG" id="KOG3672">
    <property type="taxonomic scope" value="Eukaryota"/>
</dbReference>
<comment type="catalytic activity">
    <reaction evidence="3">
        <text>3-O-[beta-D-GlcA-(1-&gt;3)-beta-D-Gal-(1-&gt;3)-beta-D-Gal-(1-&gt;4)-beta-D-2-O-P-Xyl]-L-seryl-[protein] + H2O = 3-O-(beta-D-GlcA-(1-&gt;3)-beta-D-Gal-(1-&gt;3)-beta-D-Gal-(1-&gt;4)-beta-D-Xyl)-L-seryl-[protein] + phosphate</text>
        <dbReference type="Rhea" id="RHEA:56512"/>
        <dbReference type="Rhea" id="RHEA-COMP:12573"/>
        <dbReference type="Rhea" id="RHEA-COMP:14559"/>
        <dbReference type="ChEBI" id="CHEBI:15377"/>
        <dbReference type="ChEBI" id="CHEBI:43474"/>
        <dbReference type="ChEBI" id="CHEBI:132093"/>
        <dbReference type="ChEBI" id="CHEBI:140495"/>
    </reaction>
</comment>
<evidence type="ECO:0000313" key="8">
    <source>
        <dbReference type="Proteomes" id="UP000015101"/>
    </source>
</evidence>
<reference evidence="6 8" key="2">
    <citation type="journal article" date="2013" name="Nature">
        <title>Insights into bilaterian evolution from three spiralian genomes.</title>
        <authorList>
            <person name="Simakov O."/>
            <person name="Marletaz F."/>
            <person name="Cho S.J."/>
            <person name="Edsinger-Gonzales E."/>
            <person name="Havlak P."/>
            <person name="Hellsten U."/>
            <person name="Kuo D.H."/>
            <person name="Larsson T."/>
            <person name="Lv J."/>
            <person name="Arendt D."/>
            <person name="Savage R."/>
            <person name="Osoegawa K."/>
            <person name="de Jong P."/>
            <person name="Grimwood J."/>
            <person name="Chapman J.A."/>
            <person name="Shapiro H."/>
            <person name="Aerts A."/>
            <person name="Otillar R.P."/>
            <person name="Terry A.Y."/>
            <person name="Boore J.L."/>
            <person name="Grigoriev I.V."/>
            <person name="Lindberg D.R."/>
            <person name="Seaver E.C."/>
            <person name="Weisblat D.A."/>
            <person name="Putnam N.H."/>
            <person name="Rokhsar D.S."/>
        </authorList>
    </citation>
    <scope>NUCLEOTIDE SEQUENCE</scope>
</reference>
<dbReference type="PANTHER" id="PTHR11567">
    <property type="entry name" value="ACID PHOSPHATASE-RELATED"/>
    <property type="match status" value="1"/>
</dbReference>
<dbReference type="GO" id="GO:0005794">
    <property type="term" value="C:Golgi apparatus"/>
    <property type="evidence" value="ECO:0000318"/>
    <property type="project" value="GO_Central"/>
</dbReference>
<dbReference type="OMA" id="YIWNAAE"/>
<dbReference type="FunCoup" id="T1EUI4">
    <property type="interactions" value="47"/>
</dbReference>
<dbReference type="InterPro" id="IPR029033">
    <property type="entry name" value="His_PPase_superfam"/>
</dbReference>
<dbReference type="EMBL" id="KB097495">
    <property type="protein sequence ID" value="ESN96724.1"/>
    <property type="molecule type" value="Genomic_DNA"/>
</dbReference>
<accession>T1EUI4</accession>
<dbReference type="SUPFAM" id="SSF53254">
    <property type="entry name" value="Phosphoglycerate mutase-like"/>
    <property type="match status" value="1"/>
</dbReference>
<dbReference type="GeneID" id="20200234"/>
<gene>
    <name evidence="7" type="primary">20200234</name>
    <name evidence="6" type="ORF">HELRODRAFT_163822</name>
</gene>
<dbReference type="HOGENOM" id="CLU_033855_1_0_1"/>
<dbReference type="EnsemblMetazoa" id="HelroT163822">
    <property type="protein sequence ID" value="HelroP163822"/>
    <property type="gene ID" value="HelroG163822"/>
</dbReference>
<evidence type="ECO:0000313" key="7">
    <source>
        <dbReference type="EnsemblMetazoa" id="HelroP163822"/>
    </source>
</evidence>
<evidence type="ECO:0000256" key="5">
    <source>
        <dbReference type="ARBA" id="ARBA00041499"/>
    </source>
</evidence>
<dbReference type="InParanoid" id="T1EUI4"/>
<dbReference type="EMBL" id="AMQM01001468">
    <property type="status" value="NOT_ANNOTATED_CDS"/>
    <property type="molecule type" value="Genomic_DNA"/>
</dbReference>
<dbReference type="GO" id="GO:0050650">
    <property type="term" value="P:chondroitin sulfate proteoglycan biosynthetic process"/>
    <property type="evidence" value="ECO:0000318"/>
    <property type="project" value="GO_Central"/>
</dbReference>
<organism evidence="7 8">
    <name type="scientific">Helobdella robusta</name>
    <name type="common">Californian leech</name>
    <dbReference type="NCBI Taxonomy" id="6412"/>
    <lineage>
        <taxon>Eukaryota</taxon>
        <taxon>Metazoa</taxon>
        <taxon>Spiralia</taxon>
        <taxon>Lophotrochozoa</taxon>
        <taxon>Annelida</taxon>
        <taxon>Clitellata</taxon>
        <taxon>Hirudinea</taxon>
        <taxon>Rhynchobdellida</taxon>
        <taxon>Glossiphoniidae</taxon>
        <taxon>Helobdella</taxon>
    </lineage>
</organism>
<dbReference type="InterPro" id="IPR033379">
    <property type="entry name" value="Acid_Pase_AS"/>
</dbReference>
<evidence type="ECO:0000256" key="1">
    <source>
        <dbReference type="ARBA" id="ARBA00005375"/>
    </source>
</evidence>
<dbReference type="RefSeq" id="XP_009025842.1">
    <property type="nucleotide sequence ID" value="XM_009027594.1"/>
</dbReference>
<dbReference type="AlphaFoldDB" id="T1EUI4"/>
<dbReference type="GO" id="GO:0016791">
    <property type="term" value="F:phosphatase activity"/>
    <property type="evidence" value="ECO:0000318"/>
    <property type="project" value="GO_Central"/>
</dbReference>
<protein>
    <recommendedName>
        <fullName evidence="4">2-phosphoxylose phosphatase 1</fullName>
    </recommendedName>
    <alternativeName>
        <fullName evidence="5">Acid phosphatase-like protein 2</fullName>
    </alternativeName>
</protein>
<reference evidence="8" key="1">
    <citation type="submission" date="2012-12" db="EMBL/GenBank/DDBJ databases">
        <authorList>
            <person name="Hellsten U."/>
            <person name="Grimwood J."/>
            <person name="Chapman J.A."/>
            <person name="Shapiro H."/>
            <person name="Aerts A."/>
            <person name="Otillar R.P."/>
            <person name="Terry A.Y."/>
            <person name="Boore J.L."/>
            <person name="Simakov O."/>
            <person name="Marletaz F."/>
            <person name="Cho S.-J."/>
            <person name="Edsinger-Gonzales E."/>
            <person name="Havlak P."/>
            <person name="Kuo D.-H."/>
            <person name="Larsson T."/>
            <person name="Lv J."/>
            <person name="Arendt D."/>
            <person name="Savage R."/>
            <person name="Osoegawa K."/>
            <person name="de Jong P."/>
            <person name="Lindberg D.R."/>
            <person name="Seaver E.C."/>
            <person name="Weisblat D.A."/>
            <person name="Putnam N.H."/>
            <person name="Grigoriev I.V."/>
            <person name="Rokhsar D.S."/>
        </authorList>
    </citation>
    <scope>NUCLEOTIDE SEQUENCE</scope>
</reference>
<name>T1EUI4_HELRO</name>
<dbReference type="PROSITE" id="PS00778">
    <property type="entry name" value="HIS_ACID_PHOSPHAT_2"/>
    <property type="match status" value="1"/>
</dbReference>
<reference evidence="7" key="3">
    <citation type="submission" date="2015-06" db="UniProtKB">
        <authorList>
            <consortium name="EnsemblMetazoa"/>
        </authorList>
    </citation>
    <scope>IDENTIFICATION</scope>
</reference>
<dbReference type="Pfam" id="PF00328">
    <property type="entry name" value="His_Phos_2"/>
    <property type="match status" value="2"/>
</dbReference>
<dbReference type="InterPro" id="IPR000560">
    <property type="entry name" value="His_Pase_clade-2"/>
</dbReference>
<sequence length="483" mass="55461">MPEKVANYCNDPILSEAGDEGEVPTDEYKLLSLNIIIRHGDRTPLHVIETKGVSTKSFRCYFDEHLIKNVPIIYDFTETMRQSKHAFESLETFKAFNFTTLFPDVMVCPPGVLTPLGAAQQLRNGLSLKNKYNKHNLLTESDFEKNVKIITTMYSRTFQSAIAFIYGFLPKFNLAKLNFEMRDMANMCKRNSKIKCDCPAVQKMENVFANSFEQTWTPHLLPMTDKHFYARVLERFNFNSNKPDPRPTPIWDFLVAHHCHNQTLDDCLLIDLHNHVNEHGVRMTKNGRYKKISILKMIPLLHEILNKLSYNEKMLLGQYRTKNLKRSVTVENNYDDDNGENAVPVKSNVNGVDEPATNHLPTVILYSGHDSTIEPIASSLGFADGHWPKYASRIVIEQYGKNSKNANNNNSSKSLLRILYNGKAVTHLTPFCRNVGDELQKFSLCPTSNFKTFVNEQLSGYRKDCHSMLVKRQNNLDGRERIR</sequence>
<dbReference type="KEGG" id="hro:HELRODRAFT_163822"/>
<evidence type="ECO:0000256" key="3">
    <source>
        <dbReference type="ARBA" id="ARBA00036311"/>
    </source>
</evidence>
<dbReference type="Proteomes" id="UP000015101">
    <property type="component" value="Unassembled WGS sequence"/>
</dbReference>
<dbReference type="CTD" id="20200234"/>
<dbReference type="OrthoDB" id="10262962at2759"/>
<keyword evidence="2" id="KW-0378">Hydrolase</keyword>